<protein>
    <submittedName>
        <fullName evidence="2">Polyketide cyclase</fullName>
    </submittedName>
</protein>
<feature type="transmembrane region" description="Helical" evidence="1">
    <location>
        <begin position="123"/>
        <end position="142"/>
    </location>
</feature>
<evidence type="ECO:0000313" key="2">
    <source>
        <dbReference type="EMBL" id="MBK9983792.1"/>
    </source>
</evidence>
<evidence type="ECO:0000313" key="3">
    <source>
        <dbReference type="Proteomes" id="UP000808337"/>
    </source>
</evidence>
<gene>
    <name evidence="2" type="ORF">IPP15_15710</name>
</gene>
<organism evidence="2 3">
    <name type="scientific">Candidatus Opimibacter skivensis</name>
    <dbReference type="NCBI Taxonomy" id="2982028"/>
    <lineage>
        <taxon>Bacteria</taxon>
        <taxon>Pseudomonadati</taxon>
        <taxon>Bacteroidota</taxon>
        <taxon>Saprospiria</taxon>
        <taxon>Saprospirales</taxon>
        <taxon>Saprospiraceae</taxon>
        <taxon>Candidatus Opimibacter</taxon>
    </lineage>
</organism>
<keyword evidence="1" id="KW-0812">Transmembrane</keyword>
<keyword evidence="1" id="KW-1133">Transmembrane helix</keyword>
<accession>A0A9D7SVC3</accession>
<dbReference type="SUPFAM" id="SSF55961">
    <property type="entry name" value="Bet v1-like"/>
    <property type="match status" value="1"/>
</dbReference>
<feature type="transmembrane region" description="Helical" evidence="1">
    <location>
        <begin position="63"/>
        <end position="80"/>
    </location>
</feature>
<feature type="transmembrane region" description="Helical" evidence="1">
    <location>
        <begin position="86"/>
        <end position="111"/>
    </location>
</feature>
<reference evidence="2 3" key="1">
    <citation type="submission" date="2020-10" db="EMBL/GenBank/DDBJ databases">
        <title>Connecting structure to function with the recovery of over 1000 high-quality activated sludge metagenome-assembled genomes encoding full-length rRNA genes using long-read sequencing.</title>
        <authorList>
            <person name="Singleton C.M."/>
            <person name="Petriglieri F."/>
            <person name="Kristensen J.M."/>
            <person name="Kirkegaard R.H."/>
            <person name="Michaelsen T.Y."/>
            <person name="Andersen M.H."/>
            <person name="Karst S.M."/>
            <person name="Dueholm M.S."/>
            <person name="Nielsen P.H."/>
            <person name="Albertsen M."/>
        </authorList>
    </citation>
    <scope>NUCLEOTIDE SEQUENCE [LARGE SCALE GENOMIC DNA]</scope>
    <source>
        <strain evidence="2">Ribe_18-Q3-R11-54_MAXAC.273</strain>
    </source>
</reference>
<evidence type="ECO:0000256" key="1">
    <source>
        <dbReference type="SAM" id="Phobius"/>
    </source>
</evidence>
<keyword evidence="1" id="KW-0472">Membrane</keyword>
<dbReference type="EMBL" id="JADKGY010000025">
    <property type="protein sequence ID" value="MBK9983792.1"/>
    <property type="molecule type" value="Genomic_DNA"/>
</dbReference>
<feature type="transmembrane region" description="Helical" evidence="1">
    <location>
        <begin position="7"/>
        <end position="27"/>
    </location>
</feature>
<feature type="transmembrane region" description="Helical" evidence="1">
    <location>
        <begin position="33"/>
        <end position="51"/>
    </location>
</feature>
<dbReference type="Proteomes" id="UP000808337">
    <property type="component" value="Unassembled WGS sequence"/>
</dbReference>
<dbReference type="AlphaFoldDB" id="A0A9D7SVC3"/>
<name>A0A9D7SVC3_9BACT</name>
<proteinExistence type="predicted"/>
<comment type="caution">
    <text evidence="2">The sequence shown here is derived from an EMBL/GenBank/DDBJ whole genome shotgun (WGS) entry which is preliminary data.</text>
</comment>
<sequence length="305" mass="34157">MLKKISRYTWLTTGILFLIGLVCIKFHLIDYDISFFVVFPIAIGFAAAINSPNAASLALHSSYALLGLILFMVLASIIGLEGLICILLALPILMFLLMLGFLLAAICRGTFLKKYTEHQDRIYTLFFPLILLLGSHLAEVLFSDEPKLNSISTTVALPYPAEIVFDGVKSMDTLDGEKPLLIQLGLPTPYKCILEKESIGAQRTCLFENGKIVAEITAYRPGVLLSMKVIEYSLTGNEWFSFQDAYYTFQPIEGGTSITRTTTYTSKLKPRLYWTYLEKIAIDQEHTFVLNSLSKNLALLNHPDF</sequence>